<proteinExistence type="predicted"/>
<evidence type="ECO:0000313" key="1">
    <source>
        <dbReference type="EMBL" id="KAL1875327.1"/>
    </source>
</evidence>
<organism evidence="1 2">
    <name type="scientific">Phialemonium thermophilum</name>
    <dbReference type="NCBI Taxonomy" id="223376"/>
    <lineage>
        <taxon>Eukaryota</taxon>
        <taxon>Fungi</taxon>
        <taxon>Dikarya</taxon>
        <taxon>Ascomycota</taxon>
        <taxon>Pezizomycotina</taxon>
        <taxon>Sordariomycetes</taxon>
        <taxon>Sordariomycetidae</taxon>
        <taxon>Cephalothecales</taxon>
        <taxon>Cephalothecaceae</taxon>
        <taxon>Phialemonium</taxon>
    </lineage>
</organism>
<comment type="caution">
    <text evidence="1">The sequence shown here is derived from an EMBL/GenBank/DDBJ whole genome shotgun (WGS) entry which is preliminary data.</text>
</comment>
<name>A0ABR3XH94_9PEZI</name>
<evidence type="ECO:0008006" key="3">
    <source>
        <dbReference type="Google" id="ProtNLM"/>
    </source>
</evidence>
<reference evidence="1 2" key="1">
    <citation type="journal article" date="2024" name="Commun. Biol.">
        <title>Comparative genomic analysis of thermophilic fungi reveals convergent evolutionary adaptations and gene losses.</title>
        <authorList>
            <person name="Steindorff A.S."/>
            <person name="Aguilar-Pontes M.V."/>
            <person name="Robinson A.J."/>
            <person name="Andreopoulos B."/>
            <person name="LaButti K."/>
            <person name="Kuo A."/>
            <person name="Mondo S."/>
            <person name="Riley R."/>
            <person name="Otillar R."/>
            <person name="Haridas S."/>
            <person name="Lipzen A."/>
            <person name="Grimwood J."/>
            <person name="Schmutz J."/>
            <person name="Clum A."/>
            <person name="Reid I.D."/>
            <person name="Moisan M.C."/>
            <person name="Butler G."/>
            <person name="Nguyen T.T.M."/>
            <person name="Dewar K."/>
            <person name="Conant G."/>
            <person name="Drula E."/>
            <person name="Henrissat B."/>
            <person name="Hansel C."/>
            <person name="Singer S."/>
            <person name="Hutchinson M.I."/>
            <person name="de Vries R.P."/>
            <person name="Natvig D.O."/>
            <person name="Powell A.J."/>
            <person name="Tsang A."/>
            <person name="Grigoriev I.V."/>
        </authorList>
    </citation>
    <scope>NUCLEOTIDE SEQUENCE [LARGE SCALE GENOMIC DNA]</scope>
    <source>
        <strain evidence="1 2">ATCC 24622</strain>
    </source>
</reference>
<evidence type="ECO:0000313" key="2">
    <source>
        <dbReference type="Proteomes" id="UP001586593"/>
    </source>
</evidence>
<gene>
    <name evidence="1" type="ORF">VTK73DRAFT_10111</name>
</gene>
<sequence length="111" mass="12952">MPYPARADLRLQERERQALAFCEKSPHRVCQTTSTWWRALAVKWRRAHLFDVIYQRFFCLLPSRQRAPVIKIDGSSARRSDCSRWDLGPQWGLGPQKIKAGLTRRDPGWSG</sequence>
<keyword evidence="2" id="KW-1185">Reference proteome</keyword>
<protein>
    <recommendedName>
        <fullName evidence="3">Transposase</fullName>
    </recommendedName>
</protein>
<dbReference type="Proteomes" id="UP001586593">
    <property type="component" value="Unassembled WGS sequence"/>
</dbReference>
<accession>A0ABR3XH94</accession>
<dbReference type="EMBL" id="JAZHXJ010000092">
    <property type="protein sequence ID" value="KAL1875327.1"/>
    <property type="molecule type" value="Genomic_DNA"/>
</dbReference>